<name>A0A0A9AL01_ARUDO</name>
<dbReference type="AlphaFoldDB" id="A0A0A9AL01"/>
<proteinExistence type="predicted"/>
<organism evidence="1">
    <name type="scientific">Arundo donax</name>
    <name type="common">Giant reed</name>
    <name type="synonym">Donax arundinaceus</name>
    <dbReference type="NCBI Taxonomy" id="35708"/>
    <lineage>
        <taxon>Eukaryota</taxon>
        <taxon>Viridiplantae</taxon>
        <taxon>Streptophyta</taxon>
        <taxon>Embryophyta</taxon>
        <taxon>Tracheophyta</taxon>
        <taxon>Spermatophyta</taxon>
        <taxon>Magnoliopsida</taxon>
        <taxon>Liliopsida</taxon>
        <taxon>Poales</taxon>
        <taxon>Poaceae</taxon>
        <taxon>PACMAD clade</taxon>
        <taxon>Arundinoideae</taxon>
        <taxon>Arundineae</taxon>
        <taxon>Arundo</taxon>
    </lineage>
</organism>
<reference evidence="1" key="2">
    <citation type="journal article" date="2015" name="Data Brief">
        <title>Shoot transcriptome of the giant reed, Arundo donax.</title>
        <authorList>
            <person name="Barrero R.A."/>
            <person name="Guerrero F.D."/>
            <person name="Moolhuijzen P."/>
            <person name="Goolsby J.A."/>
            <person name="Tidwell J."/>
            <person name="Bellgard S.E."/>
            <person name="Bellgard M.I."/>
        </authorList>
    </citation>
    <scope>NUCLEOTIDE SEQUENCE</scope>
    <source>
        <tissue evidence="1">Shoot tissue taken approximately 20 cm above the soil surface</tissue>
    </source>
</reference>
<reference evidence="1" key="1">
    <citation type="submission" date="2014-09" db="EMBL/GenBank/DDBJ databases">
        <authorList>
            <person name="Magalhaes I.L.F."/>
            <person name="Oliveira U."/>
            <person name="Santos F.R."/>
            <person name="Vidigal T.H.D.A."/>
            <person name="Brescovit A.D."/>
            <person name="Santos A.J."/>
        </authorList>
    </citation>
    <scope>NUCLEOTIDE SEQUENCE</scope>
    <source>
        <tissue evidence="1">Shoot tissue taken approximately 20 cm above the soil surface</tissue>
    </source>
</reference>
<dbReference type="EMBL" id="GBRH01250133">
    <property type="protein sequence ID" value="JAD47762.1"/>
    <property type="molecule type" value="Transcribed_RNA"/>
</dbReference>
<evidence type="ECO:0000313" key="1">
    <source>
        <dbReference type="EMBL" id="JAD47762.1"/>
    </source>
</evidence>
<accession>A0A0A9AL01</accession>
<protein>
    <submittedName>
        <fullName evidence="1">Uncharacterized protein</fullName>
    </submittedName>
</protein>
<sequence length="23" mass="2731">MYFSQSNNYVVLCSFFPNKLSKN</sequence>